<accession>A0A2U3K2G8</accession>
<organism evidence="1 2">
    <name type="scientific">Candidatus Desulfosporosinus infrequens</name>
    <dbReference type="NCBI Taxonomy" id="2043169"/>
    <lineage>
        <taxon>Bacteria</taxon>
        <taxon>Bacillati</taxon>
        <taxon>Bacillota</taxon>
        <taxon>Clostridia</taxon>
        <taxon>Eubacteriales</taxon>
        <taxon>Desulfitobacteriaceae</taxon>
        <taxon>Desulfosporosinus</taxon>
    </lineage>
</organism>
<dbReference type="Proteomes" id="UP000238916">
    <property type="component" value="Unassembled WGS sequence"/>
</dbReference>
<dbReference type="AlphaFoldDB" id="A0A2U3K2G8"/>
<name>A0A2U3K2G8_9FIRM</name>
<proteinExistence type="predicted"/>
<dbReference type="EMBL" id="OMOF01000031">
    <property type="protein sequence ID" value="SPF33856.1"/>
    <property type="molecule type" value="Genomic_DNA"/>
</dbReference>
<gene>
    <name evidence="1" type="ORF">SBF1_1260025</name>
</gene>
<sequence length="44" mass="4951">MAAIGDTLGCQMRAPRVVQVPQRIKFVDITEQMKKVKHQNQKGA</sequence>
<reference evidence="2" key="1">
    <citation type="submission" date="2018-02" db="EMBL/GenBank/DDBJ databases">
        <authorList>
            <person name="Hausmann B."/>
        </authorList>
    </citation>
    <scope>NUCLEOTIDE SEQUENCE [LARGE SCALE GENOMIC DNA]</scope>
    <source>
        <strain evidence="2">Peat soil MAG SbF1</strain>
    </source>
</reference>
<evidence type="ECO:0000313" key="1">
    <source>
        <dbReference type="EMBL" id="SPF33856.1"/>
    </source>
</evidence>
<evidence type="ECO:0000313" key="2">
    <source>
        <dbReference type="Proteomes" id="UP000238916"/>
    </source>
</evidence>
<protein>
    <submittedName>
        <fullName evidence="1">Uncharacterized protein</fullName>
    </submittedName>
</protein>